<dbReference type="SUPFAM" id="SSF161070">
    <property type="entry name" value="SNF-like"/>
    <property type="match status" value="1"/>
</dbReference>
<feature type="transmembrane region" description="Helical" evidence="8">
    <location>
        <begin position="416"/>
        <end position="441"/>
    </location>
</feature>
<keyword evidence="6" id="KW-0769">Symport</keyword>
<dbReference type="PROSITE" id="PS50267">
    <property type="entry name" value="NA_NEUROTRAN_SYMP_3"/>
    <property type="match status" value="1"/>
</dbReference>
<organism evidence="9">
    <name type="scientific">Pelagomonas calceolata</name>
    <dbReference type="NCBI Taxonomy" id="35677"/>
    <lineage>
        <taxon>Eukaryota</taxon>
        <taxon>Sar</taxon>
        <taxon>Stramenopiles</taxon>
        <taxon>Ochrophyta</taxon>
        <taxon>Pelagophyceae</taxon>
        <taxon>Pelagomonadales</taxon>
        <taxon>Pelagomonadaceae</taxon>
        <taxon>Pelagomonas</taxon>
    </lineage>
</organism>
<feature type="transmembrane region" description="Helical" evidence="8">
    <location>
        <begin position="189"/>
        <end position="211"/>
    </location>
</feature>
<evidence type="ECO:0000256" key="3">
    <source>
        <dbReference type="ARBA" id="ARBA00022692"/>
    </source>
</evidence>
<dbReference type="EMBL" id="HBIW01023038">
    <property type="protein sequence ID" value="CAE0704432.1"/>
    <property type="molecule type" value="Transcribed_RNA"/>
</dbReference>
<dbReference type="OrthoDB" id="6581954at2759"/>
<dbReference type="EMBL" id="CAKKNE010000004">
    <property type="protein sequence ID" value="CAH0375292.1"/>
    <property type="molecule type" value="Genomic_DNA"/>
</dbReference>
<feature type="transmembrane region" description="Helical" evidence="8">
    <location>
        <begin position="447"/>
        <end position="470"/>
    </location>
</feature>
<evidence type="ECO:0000256" key="2">
    <source>
        <dbReference type="ARBA" id="ARBA00022448"/>
    </source>
</evidence>
<dbReference type="PANTHER" id="PTHR11616">
    <property type="entry name" value="SODIUM/CHLORIDE DEPENDENT TRANSPORTER"/>
    <property type="match status" value="1"/>
</dbReference>
<feature type="transmembrane region" description="Helical" evidence="8">
    <location>
        <begin position="56"/>
        <end position="74"/>
    </location>
</feature>
<comment type="subcellular location">
    <subcellularLocation>
        <location evidence="1">Membrane</location>
        <topology evidence="1">Multi-pass membrane protein</topology>
    </subcellularLocation>
</comment>
<evidence type="ECO:0000256" key="7">
    <source>
        <dbReference type="SAM" id="MobiDB-lite"/>
    </source>
</evidence>
<dbReference type="GO" id="GO:0015293">
    <property type="term" value="F:symporter activity"/>
    <property type="evidence" value="ECO:0007669"/>
    <property type="project" value="UniProtKB-KW"/>
</dbReference>
<dbReference type="PRINTS" id="PR00176">
    <property type="entry name" value="NANEUSMPORT"/>
</dbReference>
<reference evidence="10" key="2">
    <citation type="submission" date="2021-11" db="EMBL/GenBank/DDBJ databases">
        <authorList>
            <consortium name="Genoscope - CEA"/>
            <person name="William W."/>
        </authorList>
    </citation>
    <scope>NUCLEOTIDE SEQUENCE</scope>
</reference>
<evidence type="ECO:0000313" key="9">
    <source>
        <dbReference type="EMBL" id="CAE0704432.1"/>
    </source>
</evidence>
<dbReference type="AlphaFoldDB" id="A0A7S4A5V3"/>
<dbReference type="InterPro" id="IPR000175">
    <property type="entry name" value="Na/ntran_symport"/>
</dbReference>
<feature type="compositionally biased region" description="Low complexity" evidence="7">
    <location>
        <begin position="30"/>
        <end position="44"/>
    </location>
</feature>
<protein>
    <recommendedName>
        <fullName evidence="6">Transporter</fullName>
    </recommendedName>
</protein>
<feature type="region of interest" description="Disordered" evidence="7">
    <location>
        <begin position="27"/>
        <end position="46"/>
    </location>
</feature>
<evidence type="ECO:0000256" key="5">
    <source>
        <dbReference type="ARBA" id="ARBA00023136"/>
    </source>
</evidence>
<dbReference type="InterPro" id="IPR037272">
    <property type="entry name" value="SNS_sf"/>
</dbReference>
<feature type="transmembrane region" description="Helical" evidence="8">
    <location>
        <begin position="128"/>
        <end position="156"/>
    </location>
</feature>
<evidence type="ECO:0000313" key="10">
    <source>
        <dbReference type="EMBL" id="CAH0375292.1"/>
    </source>
</evidence>
<proteinExistence type="inferred from homology"/>
<dbReference type="PANTHER" id="PTHR11616:SF240">
    <property type="entry name" value="BLOATED TUBULES, ISOFORM B-RELATED"/>
    <property type="match status" value="1"/>
</dbReference>
<evidence type="ECO:0000313" key="11">
    <source>
        <dbReference type="Proteomes" id="UP000789595"/>
    </source>
</evidence>
<keyword evidence="2 6" id="KW-0813">Transport</keyword>
<sequence length="574" mass="62291">MLRGWAHEVKDENAAPPSLAEAARRGYATPASPGSGASDDGAGATPRAKWNSRTEFLLATIGNCVGVGNVWRFPYLCYRNGGGSFLIPYFAALLLVGVPAFMLELALGQRFQRGATHCYLRLHKRLAGVGVAGTGMAFATLVYYQTILAWSLVYAFHSFRSPLPWKRTDAERFWEHGVLRESDGFEDYFGTPSTTELSLALIFSWISLFLATRRGVHSAGKAAYVFATLPYAILTLLVIRGSLLEGAGEGIKFYLQPRIDRLGHIRTWLDAFNQIIYSLGIGTGQMVAYGSYTESNEDIVLDAGCISLLNSFTSLYAGVAVFAMLGHKAHKDGRSVADVVQSGEGLAFVAIPDGLSELPAAGLWCFIFFAMLFALALDSSIAMLESWTTMLRDFGWEGDPNAPAFKRMKWIRRQDALVGSSCAVGCLISGLFVSRPGIYWFALWDAYVVWAVFIVVGIECVGVAYGYGAAKFSEEVRKGAGRAVPRFIQMCWSFITPFLCSVLAVASFAALCAGGGRYEGARATPAALVLGFLLMLGPVAVMVAGARDDCVKRPGRPRSVELAMSSPKRTRQMV</sequence>
<dbReference type="Proteomes" id="UP000789595">
    <property type="component" value="Unassembled WGS sequence"/>
</dbReference>
<feature type="transmembrane region" description="Helical" evidence="8">
    <location>
        <begin position="361"/>
        <end position="384"/>
    </location>
</feature>
<dbReference type="NCBIfam" id="NF037979">
    <property type="entry name" value="Na_transp"/>
    <property type="match status" value="1"/>
</dbReference>
<dbReference type="PROSITE" id="PS00610">
    <property type="entry name" value="NA_NEUROTRAN_SYMP_1"/>
    <property type="match status" value="1"/>
</dbReference>
<feature type="transmembrane region" description="Helical" evidence="8">
    <location>
        <begin position="523"/>
        <end position="546"/>
    </location>
</feature>
<keyword evidence="11" id="KW-1185">Reference proteome</keyword>
<keyword evidence="4 8" id="KW-1133">Transmembrane helix</keyword>
<evidence type="ECO:0000256" key="6">
    <source>
        <dbReference type="RuleBase" id="RU003732"/>
    </source>
</evidence>
<keyword evidence="3 6" id="KW-0812">Transmembrane</keyword>
<name>A0A7S4A5V3_9STRA</name>
<comment type="similarity">
    <text evidence="6">Belongs to the sodium:neurotransmitter symporter (SNF) (TC 2.A.22) family.</text>
</comment>
<dbReference type="GO" id="GO:0035725">
    <property type="term" value="P:sodium ion transmembrane transport"/>
    <property type="evidence" value="ECO:0007669"/>
    <property type="project" value="TreeGrafter"/>
</dbReference>
<keyword evidence="5 8" id="KW-0472">Membrane</keyword>
<feature type="transmembrane region" description="Helical" evidence="8">
    <location>
        <begin position="223"/>
        <end position="243"/>
    </location>
</feature>
<dbReference type="Pfam" id="PF00209">
    <property type="entry name" value="SNF"/>
    <property type="match status" value="1"/>
</dbReference>
<feature type="transmembrane region" description="Helical" evidence="8">
    <location>
        <begin position="299"/>
        <end position="325"/>
    </location>
</feature>
<feature type="transmembrane region" description="Helical" evidence="8">
    <location>
        <begin position="86"/>
        <end position="107"/>
    </location>
</feature>
<evidence type="ECO:0000256" key="8">
    <source>
        <dbReference type="SAM" id="Phobius"/>
    </source>
</evidence>
<dbReference type="GO" id="GO:0005886">
    <property type="term" value="C:plasma membrane"/>
    <property type="evidence" value="ECO:0007669"/>
    <property type="project" value="TreeGrafter"/>
</dbReference>
<reference evidence="9" key="1">
    <citation type="submission" date="2021-01" db="EMBL/GenBank/DDBJ databases">
        <authorList>
            <person name="Corre E."/>
            <person name="Pelletier E."/>
            <person name="Niang G."/>
            <person name="Scheremetjew M."/>
            <person name="Finn R."/>
            <person name="Kale V."/>
            <person name="Holt S."/>
            <person name="Cochrane G."/>
            <person name="Meng A."/>
            <person name="Brown T."/>
            <person name="Cohen L."/>
        </authorList>
    </citation>
    <scope>NUCLEOTIDE SEQUENCE</scope>
    <source>
        <strain evidence="9">CCMP1756</strain>
    </source>
</reference>
<feature type="transmembrane region" description="Helical" evidence="8">
    <location>
        <begin position="275"/>
        <end position="292"/>
    </location>
</feature>
<gene>
    <name evidence="9" type="ORF">PCAL00307_LOCUS19880</name>
    <name evidence="10" type="ORF">PECAL_4P26190</name>
</gene>
<accession>A0A7S4A5V3</accession>
<evidence type="ECO:0000256" key="4">
    <source>
        <dbReference type="ARBA" id="ARBA00022989"/>
    </source>
</evidence>
<evidence type="ECO:0000256" key="1">
    <source>
        <dbReference type="ARBA" id="ARBA00004141"/>
    </source>
</evidence>
<feature type="transmembrane region" description="Helical" evidence="8">
    <location>
        <begin position="491"/>
        <end position="511"/>
    </location>
</feature>